<dbReference type="Proteomes" id="UP000229896">
    <property type="component" value="Unassembled WGS sequence"/>
</dbReference>
<evidence type="ECO:0000256" key="1">
    <source>
        <dbReference type="SAM" id="Phobius"/>
    </source>
</evidence>
<dbReference type="AlphaFoldDB" id="A0A2M6YCW4"/>
<keyword evidence="1" id="KW-1133">Transmembrane helix</keyword>
<comment type="caution">
    <text evidence="2">The sequence shown here is derived from an EMBL/GenBank/DDBJ whole genome shotgun (WGS) entry which is preliminary data.</text>
</comment>
<dbReference type="EMBL" id="PEXI01000019">
    <property type="protein sequence ID" value="PIU24546.1"/>
    <property type="molecule type" value="Genomic_DNA"/>
</dbReference>
<evidence type="ECO:0000313" key="2">
    <source>
        <dbReference type="EMBL" id="PIU24546.1"/>
    </source>
</evidence>
<sequence length="94" mass="10938">MNKTLDTIISSIGYLALFLFASSISEFFVEYGRFLSWTQLLIYLMVTIVFSLIGRYIRKKNNLPPRHGVYILIGIIAIVIWYVISFSYALIMYI</sequence>
<feature type="transmembrane region" description="Helical" evidence="1">
    <location>
        <begin position="12"/>
        <end position="29"/>
    </location>
</feature>
<reference evidence="3" key="1">
    <citation type="submission" date="2017-09" db="EMBL/GenBank/DDBJ databases">
        <title>Depth-based differentiation of microbial function through sediment-hosted aquifers and enrichment of novel symbionts in the deep terrestrial subsurface.</title>
        <authorList>
            <person name="Probst A.J."/>
            <person name="Ladd B."/>
            <person name="Jarett J.K."/>
            <person name="Geller-Mcgrath D.E."/>
            <person name="Sieber C.M.K."/>
            <person name="Emerson J.B."/>
            <person name="Anantharaman K."/>
            <person name="Thomas B.C."/>
            <person name="Malmstrom R."/>
            <person name="Stieglmeier M."/>
            <person name="Klingl A."/>
            <person name="Woyke T."/>
            <person name="Ryan C.M."/>
            <person name="Banfield J.F."/>
        </authorList>
    </citation>
    <scope>NUCLEOTIDE SEQUENCE [LARGE SCALE GENOMIC DNA]</scope>
</reference>
<evidence type="ECO:0000313" key="3">
    <source>
        <dbReference type="Proteomes" id="UP000229896"/>
    </source>
</evidence>
<accession>A0A2M6YCW4</accession>
<name>A0A2M6YCW4_9BACT</name>
<organism evidence="2 3">
    <name type="scientific">Candidatus Berkelbacteria bacterium CG08_land_8_20_14_0_20_39_8</name>
    <dbReference type="NCBI Taxonomy" id="1974511"/>
    <lineage>
        <taxon>Bacteria</taxon>
        <taxon>Candidatus Berkelbacteria</taxon>
    </lineage>
</organism>
<keyword evidence="1" id="KW-0472">Membrane</keyword>
<keyword evidence="1" id="KW-0812">Transmembrane</keyword>
<feature type="transmembrane region" description="Helical" evidence="1">
    <location>
        <begin position="35"/>
        <end position="57"/>
    </location>
</feature>
<feature type="transmembrane region" description="Helical" evidence="1">
    <location>
        <begin position="69"/>
        <end position="91"/>
    </location>
</feature>
<gene>
    <name evidence="2" type="ORF">COT12_00470</name>
</gene>
<proteinExistence type="predicted"/>
<protein>
    <submittedName>
        <fullName evidence="2">Uncharacterized protein</fullName>
    </submittedName>
</protein>